<evidence type="ECO:0000256" key="1">
    <source>
        <dbReference type="SAM" id="MobiDB-lite"/>
    </source>
</evidence>
<sequence>MAVDAFHAPNQYHVAAAQVKHEGEDVSPQQAIFPFLRLPRELRDQIYDYTFAAQNPRCQRPIERRNLKYFQPSAAAILLVTRHDYFLLNRQVAREALEVLFKRHTVYLSCGPFVLKTLFEKIEEPNGPGRQWLRWLKKIQLDWETLPNLRNYPPERDEGRADEYWEYDQVEVDVDYIRGAYYNGHYDEYDHEGQHYDDNLYDPPNMPLYPSFRQSSASQPPNPNDPFGFSTHYPFTDPTRDPVHEASAADIATKLDLLVSLEVTPLFTYLASPTFNLSSITLPLAFISRESYHHRNLSRPGYALPVKIRYWIQVCVHALLMLISPLVSGTPDSTPLDQVRVRYAPTDIWASMEPTDDLLRMVDAGVWFDNPDDGQEVEREGQGEAFRAVWEGMRNRIPLEQRKKLGKRMGLQAAVKFLPWDGDIDNGRVGDELEVVFTRDTIGESGHVEGQ</sequence>
<accession>A0A9Q8Z7S9</accession>
<keyword evidence="3" id="KW-1185">Reference proteome</keyword>
<dbReference type="VEuPathDB" id="FungiDB:yc1106_04451"/>
<feature type="region of interest" description="Disordered" evidence="1">
    <location>
        <begin position="211"/>
        <end position="232"/>
    </location>
</feature>
<evidence type="ECO:0000313" key="3">
    <source>
        <dbReference type="Proteomes" id="UP001056012"/>
    </source>
</evidence>
<dbReference type="EMBL" id="CP089276">
    <property type="protein sequence ID" value="USP77177.1"/>
    <property type="molecule type" value="Genomic_DNA"/>
</dbReference>
<dbReference type="Proteomes" id="UP001056012">
    <property type="component" value="Chromosome 3"/>
</dbReference>
<dbReference type="AlphaFoldDB" id="A0A9Q8Z7S9"/>
<proteinExistence type="predicted"/>
<dbReference type="OrthoDB" id="62952at2759"/>
<evidence type="ECO:0000313" key="2">
    <source>
        <dbReference type="EMBL" id="USP77177.1"/>
    </source>
</evidence>
<protein>
    <submittedName>
        <fullName evidence="2">Uncharacterized protein</fullName>
    </submittedName>
</protein>
<name>A0A9Q8Z7S9_CURCL</name>
<gene>
    <name evidence="2" type="ORF">yc1106_04451</name>
</gene>
<reference evidence="2" key="1">
    <citation type="submission" date="2021-12" db="EMBL/GenBank/DDBJ databases">
        <title>Curvularia clavata genome.</title>
        <authorList>
            <person name="Cao Y."/>
        </authorList>
    </citation>
    <scope>NUCLEOTIDE SEQUENCE</scope>
    <source>
        <strain evidence="2">Yc1106</strain>
    </source>
</reference>
<organism evidence="2 3">
    <name type="scientific">Curvularia clavata</name>
    <dbReference type="NCBI Taxonomy" id="95742"/>
    <lineage>
        <taxon>Eukaryota</taxon>
        <taxon>Fungi</taxon>
        <taxon>Dikarya</taxon>
        <taxon>Ascomycota</taxon>
        <taxon>Pezizomycotina</taxon>
        <taxon>Dothideomycetes</taxon>
        <taxon>Pleosporomycetidae</taxon>
        <taxon>Pleosporales</taxon>
        <taxon>Pleosporineae</taxon>
        <taxon>Pleosporaceae</taxon>
        <taxon>Curvularia</taxon>
    </lineage>
</organism>